<protein>
    <recommendedName>
        <fullName evidence="3">Endoplasmic reticulum metallopeptidase 1-like C-terminal domain-containing protein</fullName>
    </recommendedName>
</protein>
<reference evidence="4 5" key="1">
    <citation type="submission" date="2020-10" db="EMBL/GenBank/DDBJ databases">
        <title>Plant Genome Project.</title>
        <authorList>
            <person name="Zhang R.-G."/>
        </authorList>
    </citation>
    <scope>NUCLEOTIDE SEQUENCE [LARGE SCALE GENOMIC DNA]</scope>
    <source>
        <strain evidence="4">FAFU-HL-1</strain>
        <tissue evidence="4">Leaf</tissue>
    </source>
</reference>
<feature type="transmembrane region" description="Helical" evidence="2">
    <location>
        <begin position="22"/>
        <end position="48"/>
    </location>
</feature>
<dbReference type="InterPro" id="IPR053973">
    <property type="entry name" value="ERMP1-like_C"/>
</dbReference>
<proteinExistence type="inferred from homology"/>
<keyword evidence="2" id="KW-1133">Transmembrane helix</keyword>
<sequence length="377" mass="41838">MVVNGSEIIRNGLTHALSFRPAVFYVIPLIPCLTYSVYFSGFVIQFLIEKMGMIGFLPPPYDPGISLHCADCRELLDRSVLAGYYVTDVVVAAAIGVATGLCVGPIIPVCSHWLARFSILQLLLHVSVLALALSSQCFPYSNLAPKRVVFQHTLVTTDANRIVNSSYGFAVLDSNSLSFLFKYAPEVAKGLYMGKELSFETADMASRETWLVFSSSIGVGSFPVSLLFSQSLMLPARNDGIFKQYRYFPHLSIYKPHTISSDRSRRVYLEFSLGDLEEVWVSILNITGPLSSWSFADNMLPDPEIVDGGPPSYILRLSGTSQANWTFWLEASSSDDLRVEVAVVDQVLDDEVERLKGLFPDWADVATYSSFMSSYIF</sequence>
<feature type="transmembrane region" description="Helical" evidence="2">
    <location>
        <begin position="113"/>
        <end position="133"/>
    </location>
</feature>
<evidence type="ECO:0000313" key="5">
    <source>
        <dbReference type="Proteomes" id="UP000657918"/>
    </source>
</evidence>
<name>A0A835MQ57_9ROSI</name>
<keyword evidence="5" id="KW-1185">Reference proteome</keyword>
<dbReference type="Proteomes" id="UP000657918">
    <property type="component" value="Unassembled WGS sequence"/>
</dbReference>
<evidence type="ECO:0000256" key="1">
    <source>
        <dbReference type="ARBA" id="ARBA00010918"/>
    </source>
</evidence>
<dbReference type="Pfam" id="PF22248">
    <property type="entry name" value="ERMP1_C"/>
    <property type="match status" value="1"/>
</dbReference>
<dbReference type="EMBL" id="JADGMS010000010">
    <property type="protein sequence ID" value="KAF9673655.1"/>
    <property type="molecule type" value="Genomic_DNA"/>
</dbReference>
<feature type="transmembrane region" description="Helical" evidence="2">
    <location>
        <begin position="83"/>
        <end position="107"/>
    </location>
</feature>
<evidence type="ECO:0000259" key="3">
    <source>
        <dbReference type="Pfam" id="PF22248"/>
    </source>
</evidence>
<evidence type="ECO:0000313" key="4">
    <source>
        <dbReference type="EMBL" id="KAF9673655.1"/>
    </source>
</evidence>
<keyword evidence="2" id="KW-0472">Membrane</keyword>
<dbReference type="OrthoDB" id="76293at2759"/>
<organism evidence="4 5">
    <name type="scientific">Salix dunnii</name>
    <dbReference type="NCBI Taxonomy" id="1413687"/>
    <lineage>
        <taxon>Eukaryota</taxon>
        <taxon>Viridiplantae</taxon>
        <taxon>Streptophyta</taxon>
        <taxon>Embryophyta</taxon>
        <taxon>Tracheophyta</taxon>
        <taxon>Spermatophyta</taxon>
        <taxon>Magnoliopsida</taxon>
        <taxon>eudicotyledons</taxon>
        <taxon>Gunneridae</taxon>
        <taxon>Pentapetalae</taxon>
        <taxon>rosids</taxon>
        <taxon>fabids</taxon>
        <taxon>Malpighiales</taxon>
        <taxon>Salicaceae</taxon>
        <taxon>Saliceae</taxon>
        <taxon>Salix</taxon>
    </lineage>
</organism>
<feature type="domain" description="Endoplasmic reticulum metallopeptidase 1-like C-terminal" evidence="3">
    <location>
        <begin position="144"/>
        <end position="375"/>
    </location>
</feature>
<evidence type="ECO:0000256" key="2">
    <source>
        <dbReference type="SAM" id="Phobius"/>
    </source>
</evidence>
<gene>
    <name evidence="4" type="ORF">SADUNF_Sadunf10G0046700</name>
</gene>
<comment type="caution">
    <text evidence="4">The sequence shown here is derived from an EMBL/GenBank/DDBJ whole genome shotgun (WGS) entry which is preliminary data.</text>
</comment>
<comment type="similarity">
    <text evidence="1">Belongs to the peptidase M28 family.</text>
</comment>
<keyword evidence="2" id="KW-0812">Transmembrane</keyword>
<dbReference type="AlphaFoldDB" id="A0A835MQ57"/>
<accession>A0A835MQ57</accession>